<keyword evidence="3" id="KW-0819">tRNA processing</keyword>
<feature type="region of interest" description="Disordered" evidence="5">
    <location>
        <begin position="36"/>
        <end position="56"/>
    </location>
</feature>
<evidence type="ECO:0000256" key="5">
    <source>
        <dbReference type="SAM" id="MobiDB-lite"/>
    </source>
</evidence>
<dbReference type="GO" id="GO:0006400">
    <property type="term" value="P:tRNA modification"/>
    <property type="evidence" value="ECO:0007669"/>
    <property type="project" value="TreeGrafter"/>
</dbReference>
<dbReference type="InterPro" id="IPR014780">
    <property type="entry name" value="tRNA_psdUridine_synth_TruB"/>
</dbReference>
<dbReference type="EC" id="5.4.99.25" evidence="2"/>
<comment type="similarity">
    <text evidence="1">Belongs to the pseudouridine synthase TruB family.</text>
</comment>
<evidence type="ECO:0000256" key="4">
    <source>
        <dbReference type="ARBA" id="ARBA00023235"/>
    </source>
</evidence>
<sequence>MAQRLNGLFAVHKPVGITSASVSNGIKEIIRQGLKSCHDGRDQETEKLEGGHRQRGKLRIGHGGTLDYAASGVLVIGVGKGTKALRSFLKGQKKYMATGQLGIATDTHGSSGKITQVSSYDHITEEKFFEALNRFQGQIEQVPPVYSALKVNGERMSTLAYMGVDVQPKPARPVTVYGLKCVSFEPPSFVLEIVCGGGFYVRKLIHDLGKEVDCCATMTALERTQQGPFHLGHNVLRSNEWTFERILEVLEDISQPYYRP</sequence>
<dbReference type="PANTHER" id="PTHR13767">
    <property type="entry name" value="TRNA-PSEUDOURIDINE SYNTHASE"/>
    <property type="match status" value="1"/>
</dbReference>
<dbReference type="InterPro" id="IPR002501">
    <property type="entry name" value="PsdUridine_synth_N"/>
</dbReference>
<dbReference type="Gene3D" id="3.30.2350.10">
    <property type="entry name" value="Pseudouridine synthase"/>
    <property type="match status" value="1"/>
</dbReference>
<dbReference type="OrthoDB" id="9995526at2759"/>
<dbReference type="GO" id="GO:0005634">
    <property type="term" value="C:nucleus"/>
    <property type="evidence" value="ECO:0007669"/>
    <property type="project" value="TreeGrafter"/>
</dbReference>
<protein>
    <recommendedName>
        <fullName evidence="2">tRNA pseudouridine(55) synthase</fullName>
        <ecNumber evidence="2">5.4.99.25</ecNumber>
    </recommendedName>
</protein>
<dbReference type="InterPro" id="IPR020103">
    <property type="entry name" value="PsdUridine_synth_cat_dom_sf"/>
</dbReference>
<dbReference type="InterPro" id="IPR032819">
    <property type="entry name" value="TruB_C"/>
</dbReference>
<gene>
    <name evidence="8" type="ORF">HOLleu_33921</name>
</gene>
<evidence type="ECO:0000313" key="9">
    <source>
        <dbReference type="Proteomes" id="UP001152320"/>
    </source>
</evidence>
<feature type="domain" description="tRNA pseudouridylate synthase B C-terminal" evidence="7">
    <location>
        <begin position="202"/>
        <end position="231"/>
    </location>
</feature>
<dbReference type="AlphaFoldDB" id="A0A9Q0YSI2"/>
<dbReference type="HAMAP" id="MF_01080">
    <property type="entry name" value="TruB_bact"/>
    <property type="match status" value="1"/>
</dbReference>
<dbReference type="PANTHER" id="PTHR13767:SF2">
    <property type="entry name" value="PSEUDOURIDYLATE SYNTHASE TRUB1"/>
    <property type="match status" value="1"/>
</dbReference>
<proteinExistence type="inferred from homology"/>
<reference evidence="8" key="1">
    <citation type="submission" date="2021-10" db="EMBL/GenBank/DDBJ databases">
        <title>Tropical sea cucumber genome reveals ecological adaptation and Cuvierian tubules defense mechanism.</title>
        <authorList>
            <person name="Chen T."/>
        </authorList>
    </citation>
    <scope>NUCLEOTIDE SEQUENCE</scope>
    <source>
        <strain evidence="8">Nanhai2018</strain>
        <tissue evidence="8">Muscle</tissue>
    </source>
</reference>
<dbReference type="SUPFAM" id="SSF55120">
    <property type="entry name" value="Pseudouridine synthase"/>
    <property type="match status" value="1"/>
</dbReference>
<keyword evidence="9" id="KW-1185">Reference proteome</keyword>
<accession>A0A9Q0YSI2</accession>
<evidence type="ECO:0000256" key="2">
    <source>
        <dbReference type="ARBA" id="ARBA00012787"/>
    </source>
</evidence>
<organism evidence="8 9">
    <name type="scientific">Holothuria leucospilota</name>
    <name type="common">Black long sea cucumber</name>
    <name type="synonym">Mertensiothuria leucospilota</name>
    <dbReference type="NCBI Taxonomy" id="206669"/>
    <lineage>
        <taxon>Eukaryota</taxon>
        <taxon>Metazoa</taxon>
        <taxon>Echinodermata</taxon>
        <taxon>Eleutherozoa</taxon>
        <taxon>Echinozoa</taxon>
        <taxon>Holothuroidea</taxon>
        <taxon>Aspidochirotacea</taxon>
        <taxon>Aspidochirotida</taxon>
        <taxon>Holothuriidae</taxon>
        <taxon>Holothuria</taxon>
    </lineage>
</organism>
<dbReference type="Proteomes" id="UP001152320">
    <property type="component" value="Chromosome 17"/>
</dbReference>
<dbReference type="EMBL" id="JAIZAY010000017">
    <property type="protein sequence ID" value="KAJ8026159.1"/>
    <property type="molecule type" value="Genomic_DNA"/>
</dbReference>
<evidence type="ECO:0000313" key="8">
    <source>
        <dbReference type="EMBL" id="KAJ8026159.1"/>
    </source>
</evidence>
<evidence type="ECO:0000256" key="3">
    <source>
        <dbReference type="ARBA" id="ARBA00022694"/>
    </source>
</evidence>
<dbReference type="GO" id="GO:0003723">
    <property type="term" value="F:RNA binding"/>
    <property type="evidence" value="ECO:0007669"/>
    <property type="project" value="InterPro"/>
</dbReference>
<evidence type="ECO:0000256" key="1">
    <source>
        <dbReference type="ARBA" id="ARBA00008999"/>
    </source>
</evidence>
<dbReference type="NCBIfam" id="TIGR00431">
    <property type="entry name" value="TruB"/>
    <property type="match status" value="1"/>
</dbReference>
<evidence type="ECO:0000259" key="7">
    <source>
        <dbReference type="Pfam" id="PF16198"/>
    </source>
</evidence>
<dbReference type="Pfam" id="PF16198">
    <property type="entry name" value="TruB_C_2"/>
    <property type="match status" value="1"/>
</dbReference>
<keyword evidence="4" id="KW-0413">Isomerase</keyword>
<feature type="domain" description="Pseudouridine synthase II N-terminal" evidence="6">
    <location>
        <begin position="58"/>
        <end position="201"/>
    </location>
</feature>
<name>A0A9Q0YSI2_HOLLE</name>
<dbReference type="Pfam" id="PF01509">
    <property type="entry name" value="TruB_N"/>
    <property type="match status" value="1"/>
</dbReference>
<evidence type="ECO:0000259" key="6">
    <source>
        <dbReference type="Pfam" id="PF01509"/>
    </source>
</evidence>
<dbReference type="GO" id="GO:0160148">
    <property type="term" value="F:tRNA pseudouridine(55) synthase activity"/>
    <property type="evidence" value="ECO:0007669"/>
    <property type="project" value="UniProtKB-EC"/>
</dbReference>
<dbReference type="GO" id="GO:1990481">
    <property type="term" value="P:mRNA pseudouridine synthesis"/>
    <property type="evidence" value="ECO:0007669"/>
    <property type="project" value="TreeGrafter"/>
</dbReference>
<feature type="compositionally biased region" description="Basic and acidic residues" evidence="5">
    <location>
        <begin position="36"/>
        <end position="52"/>
    </location>
</feature>
<comment type="caution">
    <text evidence="8">The sequence shown here is derived from an EMBL/GenBank/DDBJ whole genome shotgun (WGS) entry which is preliminary data.</text>
</comment>